<evidence type="ECO:0000256" key="1">
    <source>
        <dbReference type="SAM" id="SignalP"/>
    </source>
</evidence>
<feature type="signal peptide" evidence="1">
    <location>
        <begin position="1"/>
        <end position="21"/>
    </location>
</feature>
<feature type="chain" id="PRO_5028798136" evidence="1">
    <location>
        <begin position="22"/>
        <end position="184"/>
    </location>
</feature>
<dbReference type="InParanoid" id="A0A7E5VEY6"/>
<accession>A0A7E5VEY6</accession>
<dbReference type="Proteomes" id="UP000322000">
    <property type="component" value="Chromosome 4"/>
</dbReference>
<dbReference type="InterPro" id="IPR036728">
    <property type="entry name" value="PBP_GOBP_sf"/>
</dbReference>
<dbReference type="RefSeq" id="XP_026726811.1">
    <property type="nucleotide sequence ID" value="XM_026871010.1"/>
</dbReference>
<organism evidence="2 3">
    <name type="scientific">Trichoplusia ni</name>
    <name type="common">Cabbage looper</name>
    <dbReference type="NCBI Taxonomy" id="7111"/>
    <lineage>
        <taxon>Eukaryota</taxon>
        <taxon>Metazoa</taxon>
        <taxon>Ecdysozoa</taxon>
        <taxon>Arthropoda</taxon>
        <taxon>Hexapoda</taxon>
        <taxon>Insecta</taxon>
        <taxon>Pterygota</taxon>
        <taxon>Neoptera</taxon>
        <taxon>Endopterygota</taxon>
        <taxon>Lepidoptera</taxon>
        <taxon>Glossata</taxon>
        <taxon>Ditrysia</taxon>
        <taxon>Noctuoidea</taxon>
        <taxon>Noctuidae</taxon>
        <taxon>Plusiinae</taxon>
        <taxon>Trichoplusia</taxon>
    </lineage>
</organism>
<evidence type="ECO:0000313" key="3">
    <source>
        <dbReference type="RefSeq" id="XP_026726811.1"/>
    </source>
</evidence>
<dbReference type="Gene3D" id="1.10.238.20">
    <property type="entry name" value="Pheromone/general odorant binding protein domain"/>
    <property type="match status" value="1"/>
</dbReference>
<gene>
    <name evidence="3" type="primary">LOC113493172</name>
</gene>
<dbReference type="KEGG" id="tnl:113493172"/>
<reference evidence="3" key="1">
    <citation type="submission" date="2025-08" db="UniProtKB">
        <authorList>
            <consortium name="RefSeq"/>
        </authorList>
    </citation>
    <scope>IDENTIFICATION</scope>
</reference>
<sequence length="184" mass="21185">MDYRACIFCLIIFMETPMVFSCLTEEQSEACDAVFSSDAMKWSCCSPMQEFVDITRDCQKQTKSRRFTCAVSECVTAKYGILTKGQIDENKVRALIKNLNANQPESTNLNSQVLKNCLKMKYRQYSTVDPKCDVMKFHSCAFIGYMFGCQQFIQRSRYCKKLSSNVATCKPVFKQYLKKITPCQ</sequence>
<dbReference type="AlphaFoldDB" id="A0A7E5VEY6"/>
<keyword evidence="1" id="KW-0732">Signal</keyword>
<dbReference type="GeneID" id="113493172"/>
<dbReference type="GO" id="GO:0005549">
    <property type="term" value="F:odorant binding"/>
    <property type="evidence" value="ECO:0007669"/>
    <property type="project" value="InterPro"/>
</dbReference>
<proteinExistence type="predicted"/>
<evidence type="ECO:0000313" key="2">
    <source>
        <dbReference type="Proteomes" id="UP000322000"/>
    </source>
</evidence>
<name>A0A7E5VEY6_TRINI</name>
<dbReference type="OrthoDB" id="7234983at2759"/>
<keyword evidence="2" id="KW-1185">Reference proteome</keyword>
<protein>
    <submittedName>
        <fullName evidence="3">Uncharacterized protein LOC113493172</fullName>
    </submittedName>
</protein>